<dbReference type="EMBL" id="GBRH01250075">
    <property type="protein sequence ID" value="JAD47820.1"/>
    <property type="molecule type" value="Transcribed_RNA"/>
</dbReference>
<feature type="region of interest" description="Disordered" evidence="1">
    <location>
        <begin position="1"/>
        <end position="55"/>
    </location>
</feature>
<feature type="compositionally biased region" description="Basic and acidic residues" evidence="1">
    <location>
        <begin position="8"/>
        <end position="17"/>
    </location>
</feature>
<dbReference type="AlphaFoldDB" id="A0A0A9AFV9"/>
<accession>A0A0A9AFV9</accession>
<name>A0A0A9AFV9_ARUDO</name>
<sequence length="55" mass="6079">MYTSKTTDSYDREETKDSGTSSLTAPNRRGGGEPRELEPPGEQLRRGFCVGCQEP</sequence>
<organism evidence="2">
    <name type="scientific">Arundo donax</name>
    <name type="common">Giant reed</name>
    <name type="synonym">Donax arundinaceus</name>
    <dbReference type="NCBI Taxonomy" id="35708"/>
    <lineage>
        <taxon>Eukaryota</taxon>
        <taxon>Viridiplantae</taxon>
        <taxon>Streptophyta</taxon>
        <taxon>Embryophyta</taxon>
        <taxon>Tracheophyta</taxon>
        <taxon>Spermatophyta</taxon>
        <taxon>Magnoliopsida</taxon>
        <taxon>Liliopsida</taxon>
        <taxon>Poales</taxon>
        <taxon>Poaceae</taxon>
        <taxon>PACMAD clade</taxon>
        <taxon>Arundinoideae</taxon>
        <taxon>Arundineae</taxon>
        <taxon>Arundo</taxon>
    </lineage>
</organism>
<evidence type="ECO:0000256" key="1">
    <source>
        <dbReference type="SAM" id="MobiDB-lite"/>
    </source>
</evidence>
<proteinExistence type="predicted"/>
<evidence type="ECO:0000313" key="2">
    <source>
        <dbReference type="EMBL" id="JAD47820.1"/>
    </source>
</evidence>
<reference evidence="2" key="1">
    <citation type="submission" date="2014-09" db="EMBL/GenBank/DDBJ databases">
        <authorList>
            <person name="Magalhaes I.L.F."/>
            <person name="Oliveira U."/>
            <person name="Santos F.R."/>
            <person name="Vidigal T.H.D.A."/>
            <person name="Brescovit A.D."/>
            <person name="Santos A.J."/>
        </authorList>
    </citation>
    <scope>NUCLEOTIDE SEQUENCE</scope>
    <source>
        <tissue evidence="2">Shoot tissue taken approximately 20 cm above the soil surface</tissue>
    </source>
</reference>
<reference evidence="2" key="2">
    <citation type="journal article" date="2015" name="Data Brief">
        <title>Shoot transcriptome of the giant reed, Arundo donax.</title>
        <authorList>
            <person name="Barrero R.A."/>
            <person name="Guerrero F.D."/>
            <person name="Moolhuijzen P."/>
            <person name="Goolsby J.A."/>
            <person name="Tidwell J."/>
            <person name="Bellgard S.E."/>
            <person name="Bellgard M.I."/>
        </authorList>
    </citation>
    <scope>NUCLEOTIDE SEQUENCE</scope>
    <source>
        <tissue evidence="2">Shoot tissue taken approximately 20 cm above the soil surface</tissue>
    </source>
</reference>
<protein>
    <submittedName>
        <fullName evidence="2">Uncharacterized protein</fullName>
    </submittedName>
</protein>